<dbReference type="RefSeq" id="WP_204013463.1">
    <property type="nucleotide sequence ID" value="NZ_BOOZ01000047.1"/>
</dbReference>
<gene>
    <name evidence="2" type="ORF">Van01_54510</name>
</gene>
<feature type="transmembrane region" description="Helical" evidence="1">
    <location>
        <begin position="34"/>
        <end position="61"/>
    </location>
</feature>
<dbReference type="Proteomes" id="UP000647017">
    <property type="component" value="Unassembled WGS sequence"/>
</dbReference>
<keyword evidence="1" id="KW-1133">Transmembrane helix</keyword>
<evidence type="ECO:0000256" key="1">
    <source>
        <dbReference type="SAM" id="Phobius"/>
    </source>
</evidence>
<accession>A0ABQ4I300</accession>
<evidence type="ECO:0000313" key="2">
    <source>
        <dbReference type="EMBL" id="GIJ12237.1"/>
    </source>
</evidence>
<organism evidence="2 3">
    <name type="scientific">Micromonospora andamanensis</name>
    <dbReference type="NCBI Taxonomy" id="1287068"/>
    <lineage>
        <taxon>Bacteria</taxon>
        <taxon>Bacillati</taxon>
        <taxon>Actinomycetota</taxon>
        <taxon>Actinomycetes</taxon>
        <taxon>Micromonosporales</taxon>
        <taxon>Micromonosporaceae</taxon>
        <taxon>Micromonospora</taxon>
    </lineage>
</organism>
<comment type="caution">
    <text evidence="2">The sequence shown here is derived from an EMBL/GenBank/DDBJ whole genome shotgun (WGS) entry which is preliminary data.</text>
</comment>
<reference evidence="2 3" key="1">
    <citation type="submission" date="2021-01" db="EMBL/GenBank/DDBJ databases">
        <title>Whole genome shotgun sequence of Verrucosispora andamanensis NBRC 109075.</title>
        <authorList>
            <person name="Komaki H."/>
            <person name="Tamura T."/>
        </authorList>
    </citation>
    <scope>NUCLEOTIDE SEQUENCE [LARGE SCALE GENOMIC DNA]</scope>
    <source>
        <strain evidence="2 3">NBRC 109075</strain>
    </source>
</reference>
<proteinExistence type="predicted"/>
<protein>
    <submittedName>
        <fullName evidence="2">Uncharacterized protein</fullName>
    </submittedName>
</protein>
<keyword evidence="1" id="KW-0472">Membrane</keyword>
<evidence type="ECO:0000313" key="3">
    <source>
        <dbReference type="Proteomes" id="UP000647017"/>
    </source>
</evidence>
<sequence length="67" mass="7146">MKQGRRLLVVLTQRWQDIIDPQQRERGDSPISTAIITAIIAGLAVTIAGLIVAAANGWVALIPQAGE</sequence>
<keyword evidence="3" id="KW-1185">Reference proteome</keyword>
<name>A0ABQ4I300_9ACTN</name>
<dbReference type="EMBL" id="BOOZ01000047">
    <property type="protein sequence ID" value="GIJ12237.1"/>
    <property type="molecule type" value="Genomic_DNA"/>
</dbReference>
<keyword evidence="1" id="KW-0812">Transmembrane</keyword>